<sequence>MTNEMKLLTALCDALGFEVEIERDYDDRKVDYAQAMQHQSGVDYP</sequence>
<dbReference type="AlphaFoldDB" id="X0XJ58"/>
<evidence type="ECO:0000313" key="1">
    <source>
        <dbReference type="EMBL" id="GAG24976.1"/>
    </source>
</evidence>
<proteinExistence type="predicted"/>
<organism evidence="1">
    <name type="scientific">marine sediment metagenome</name>
    <dbReference type="NCBI Taxonomy" id="412755"/>
    <lineage>
        <taxon>unclassified sequences</taxon>
        <taxon>metagenomes</taxon>
        <taxon>ecological metagenomes</taxon>
    </lineage>
</organism>
<feature type="non-terminal residue" evidence="1">
    <location>
        <position position="45"/>
    </location>
</feature>
<gene>
    <name evidence="1" type="ORF">S01H1_57234</name>
</gene>
<dbReference type="EMBL" id="BARS01037321">
    <property type="protein sequence ID" value="GAG24976.1"/>
    <property type="molecule type" value="Genomic_DNA"/>
</dbReference>
<reference evidence="1" key="1">
    <citation type="journal article" date="2014" name="Front. Microbiol.">
        <title>High frequency of phylogenetically diverse reductive dehalogenase-homologous genes in deep subseafloor sedimentary metagenomes.</title>
        <authorList>
            <person name="Kawai M."/>
            <person name="Futagami T."/>
            <person name="Toyoda A."/>
            <person name="Takaki Y."/>
            <person name="Nishi S."/>
            <person name="Hori S."/>
            <person name="Arai W."/>
            <person name="Tsubouchi T."/>
            <person name="Morono Y."/>
            <person name="Uchiyama I."/>
            <person name="Ito T."/>
            <person name="Fujiyama A."/>
            <person name="Inagaki F."/>
            <person name="Takami H."/>
        </authorList>
    </citation>
    <scope>NUCLEOTIDE SEQUENCE</scope>
    <source>
        <strain evidence="1">Expedition CK06-06</strain>
    </source>
</reference>
<comment type="caution">
    <text evidence="1">The sequence shown here is derived from an EMBL/GenBank/DDBJ whole genome shotgun (WGS) entry which is preliminary data.</text>
</comment>
<accession>X0XJ58</accession>
<name>X0XJ58_9ZZZZ</name>
<protein>
    <submittedName>
        <fullName evidence="1">Uncharacterized protein</fullName>
    </submittedName>
</protein>